<protein>
    <submittedName>
        <fullName evidence="2">Uncharacterized protein</fullName>
    </submittedName>
</protein>
<reference evidence="2" key="1">
    <citation type="journal article" date="2015" name="Nature">
        <title>Complex archaea that bridge the gap between prokaryotes and eukaryotes.</title>
        <authorList>
            <person name="Spang A."/>
            <person name="Saw J.H."/>
            <person name="Jorgensen S.L."/>
            <person name="Zaremba-Niedzwiedzka K."/>
            <person name="Martijn J."/>
            <person name="Lind A.E."/>
            <person name="van Eijk R."/>
            <person name="Schleper C."/>
            <person name="Guy L."/>
            <person name="Ettema T.J."/>
        </authorList>
    </citation>
    <scope>NUCLEOTIDE SEQUENCE</scope>
</reference>
<feature type="region of interest" description="Disordered" evidence="1">
    <location>
        <begin position="66"/>
        <end position="100"/>
    </location>
</feature>
<dbReference type="AlphaFoldDB" id="A0A0F9LCE2"/>
<name>A0A0F9LCE2_9ZZZZ</name>
<dbReference type="EMBL" id="LAZR01006580">
    <property type="protein sequence ID" value="KKM91108.1"/>
    <property type="molecule type" value="Genomic_DNA"/>
</dbReference>
<gene>
    <name evidence="2" type="ORF">LCGC14_1231820</name>
</gene>
<evidence type="ECO:0000256" key="1">
    <source>
        <dbReference type="SAM" id="MobiDB-lite"/>
    </source>
</evidence>
<comment type="caution">
    <text evidence="2">The sequence shown here is derived from an EMBL/GenBank/DDBJ whole genome shotgun (WGS) entry which is preliminary data.</text>
</comment>
<evidence type="ECO:0000313" key="2">
    <source>
        <dbReference type="EMBL" id="KKM91108.1"/>
    </source>
</evidence>
<proteinExistence type="predicted"/>
<organism evidence="2">
    <name type="scientific">marine sediment metagenome</name>
    <dbReference type="NCBI Taxonomy" id="412755"/>
    <lineage>
        <taxon>unclassified sequences</taxon>
        <taxon>metagenomes</taxon>
        <taxon>ecological metagenomes</taxon>
    </lineage>
</organism>
<accession>A0A0F9LCE2</accession>
<sequence length="100" mass="11005">MDIKTIKEVLDQELATNEDGDYVVSPGDLIFTIETILRSECDRVSELEKALGRAIEMAEVERTEIEKMSGPYEPRPTPILKLPVLRKPGSGPYNAGGSGE</sequence>